<feature type="chain" id="PRO_5009521833" evidence="1">
    <location>
        <begin position="23"/>
        <end position="186"/>
    </location>
</feature>
<gene>
    <name evidence="2" type="ORF">A2Z21_03885</name>
</gene>
<sequence>MRQFVLAGTMLLCLGFSLPAQDTDQEVLPTFSVFVKETVLVLVRGENFRRVPVEEPLFGLERFLNLGRFTIEVATVTDYELRLAGRFEHIGPENRQEIFIDPLPLEVRLDEAGMTGSPVDVSSETTNFVTVRRLPDSNWLFRGNNNVKDPTFAPIETRIDMRRLPPETVGTGSRIEFTLILTAIER</sequence>
<dbReference type="EMBL" id="MFGX01000048">
    <property type="protein sequence ID" value="OGF55784.1"/>
    <property type="molecule type" value="Genomic_DNA"/>
</dbReference>
<organism evidence="2 3">
    <name type="scientific">Fraserbacteria sp. (strain RBG_16_55_9)</name>
    <dbReference type="NCBI Taxonomy" id="1817864"/>
    <lineage>
        <taxon>Bacteria</taxon>
        <taxon>Candidatus Fraseribacteriota</taxon>
    </lineage>
</organism>
<evidence type="ECO:0000256" key="1">
    <source>
        <dbReference type="SAM" id="SignalP"/>
    </source>
</evidence>
<feature type="signal peptide" evidence="1">
    <location>
        <begin position="1"/>
        <end position="22"/>
    </location>
</feature>
<evidence type="ECO:0000313" key="3">
    <source>
        <dbReference type="Proteomes" id="UP000179157"/>
    </source>
</evidence>
<keyword evidence="1" id="KW-0732">Signal</keyword>
<protein>
    <submittedName>
        <fullName evidence="2">Uncharacterized protein</fullName>
    </submittedName>
</protein>
<name>A0A1F5UXA0_FRAXR</name>
<evidence type="ECO:0000313" key="2">
    <source>
        <dbReference type="EMBL" id="OGF55784.1"/>
    </source>
</evidence>
<accession>A0A1F5UXA0</accession>
<reference evidence="2 3" key="1">
    <citation type="journal article" date="2016" name="Nat. Commun.">
        <title>Thousands of microbial genomes shed light on interconnected biogeochemical processes in an aquifer system.</title>
        <authorList>
            <person name="Anantharaman K."/>
            <person name="Brown C.T."/>
            <person name="Hug L.A."/>
            <person name="Sharon I."/>
            <person name="Castelle C.J."/>
            <person name="Probst A.J."/>
            <person name="Thomas B.C."/>
            <person name="Singh A."/>
            <person name="Wilkins M.J."/>
            <person name="Karaoz U."/>
            <person name="Brodie E.L."/>
            <person name="Williams K.H."/>
            <person name="Hubbard S.S."/>
            <person name="Banfield J.F."/>
        </authorList>
    </citation>
    <scope>NUCLEOTIDE SEQUENCE [LARGE SCALE GENOMIC DNA]</scope>
    <source>
        <strain evidence="3">RBG_16_55_9</strain>
    </source>
</reference>
<proteinExistence type="predicted"/>
<comment type="caution">
    <text evidence="2">The sequence shown here is derived from an EMBL/GenBank/DDBJ whole genome shotgun (WGS) entry which is preliminary data.</text>
</comment>
<dbReference type="Proteomes" id="UP000179157">
    <property type="component" value="Unassembled WGS sequence"/>
</dbReference>
<dbReference type="AlphaFoldDB" id="A0A1F5UXA0"/>